<proteinExistence type="predicted"/>
<comment type="caution">
    <text evidence="1">The sequence shown here is derived from an EMBL/GenBank/DDBJ whole genome shotgun (WGS) entry which is preliminary data.</text>
</comment>
<evidence type="ECO:0000313" key="1">
    <source>
        <dbReference type="EMBL" id="MEQ6355182.1"/>
    </source>
</evidence>
<organism evidence="1 2">
    <name type="scientific">Lysinibacillus zambalensis</name>
    <dbReference type="NCBI Taxonomy" id="3160866"/>
    <lineage>
        <taxon>Bacteria</taxon>
        <taxon>Bacillati</taxon>
        <taxon>Bacillota</taxon>
        <taxon>Bacilli</taxon>
        <taxon>Bacillales</taxon>
        <taxon>Bacillaceae</taxon>
        <taxon>Lysinibacillus</taxon>
    </lineage>
</organism>
<evidence type="ECO:0000313" key="2">
    <source>
        <dbReference type="Proteomes" id="UP001478862"/>
    </source>
</evidence>
<protein>
    <submittedName>
        <fullName evidence="1">Uncharacterized protein</fullName>
    </submittedName>
</protein>
<gene>
    <name evidence="1" type="ORF">ABNX05_11185</name>
</gene>
<accession>A0ABV1MRQ4</accession>
<dbReference type="Proteomes" id="UP001478862">
    <property type="component" value="Unassembled WGS sequence"/>
</dbReference>
<reference evidence="1 2" key="1">
    <citation type="submission" date="2024-06" db="EMBL/GenBank/DDBJ databases">
        <title>Lysinibacillus zambalefons sp. nov., a Novel Firmicute Isolated from the Poon Bato Zambales Hyperalkaline Spring.</title>
        <authorList>
            <person name="Aja J.A."/>
            <person name="Lazaro J.E.H."/>
            <person name="Llorin L.D."/>
            <person name="Lim K.R."/>
            <person name="Teodosio J."/>
            <person name="Dalisay D.S."/>
        </authorList>
    </citation>
    <scope>NUCLEOTIDE SEQUENCE [LARGE SCALE GENOMIC DNA]</scope>
    <source>
        <strain evidence="1 2">M3</strain>
    </source>
</reference>
<keyword evidence="2" id="KW-1185">Reference proteome</keyword>
<sequence>MTHYAIFEREIYEVCPKYEEMVSAKFPQALELYSNDFGVESKYEDMIETDRYSGVREWYFVNCITHNSKNTDKIIHWEGKLFLNELKIGENITINNESFQVLNVNKNVNGKITYKIENKYIKCENYDDLYALCEIKYNENSKVIVTDIELNSKKDEIKEEKRTLWDKLFG</sequence>
<name>A0ABV1MRQ4_9BACI</name>
<dbReference type="EMBL" id="JBEGDG010000007">
    <property type="protein sequence ID" value="MEQ6355182.1"/>
    <property type="molecule type" value="Genomic_DNA"/>
</dbReference>
<dbReference type="RefSeq" id="WP_349659811.1">
    <property type="nucleotide sequence ID" value="NZ_JBEGDG010000007.1"/>
</dbReference>